<feature type="domain" description="Microcystin LR degradation protein MlrC N-terminal" evidence="1">
    <location>
        <begin position="1"/>
        <end position="125"/>
    </location>
</feature>
<dbReference type="Pfam" id="PF07364">
    <property type="entry name" value="DUF1485"/>
    <property type="match status" value="1"/>
</dbReference>
<name>X1M6C1_9ZZZZ</name>
<protein>
    <recommendedName>
        <fullName evidence="1">Microcystin LR degradation protein MlrC N-terminal domain-containing protein</fullName>
    </recommendedName>
</protein>
<reference evidence="2" key="1">
    <citation type="journal article" date="2014" name="Front. Microbiol.">
        <title>High frequency of phylogenetically diverse reductive dehalogenase-homologous genes in deep subseafloor sedimentary metagenomes.</title>
        <authorList>
            <person name="Kawai M."/>
            <person name="Futagami T."/>
            <person name="Toyoda A."/>
            <person name="Takaki Y."/>
            <person name="Nishi S."/>
            <person name="Hori S."/>
            <person name="Arai W."/>
            <person name="Tsubouchi T."/>
            <person name="Morono Y."/>
            <person name="Uchiyama I."/>
            <person name="Ito T."/>
            <person name="Fujiyama A."/>
            <person name="Inagaki F."/>
            <person name="Takami H."/>
        </authorList>
    </citation>
    <scope>NUCLEOTIDE SEQUENCE</scope>
    <source>
        <strain evidence="2">Expedition CK06-06</strain>
    </source>
</reference>
<dbReference type="EMBL" id="BARU01046463">
    <property type="protein sequence ID" value="GAI01914.1"/>
    <property type="molecule type" value="Genomic_DNA"/>
</dbReference>
<comment type="caution">
    <text evidence="2">The sequence shown here is derived from an EMBL/GenBank/DDBJ whole genome shotgun (WGS) entry which is preliminary data.</text>
</comment>
<evidence type="ECO:0000313" key="2">
    <source>
        <dbReference type="EMBL" id="GAI01914.1"/>
    </source>
</evidence>
<accession>X1M6C1</accession>
<organism evidence="2">
    <name type="scientific">marine sediment metagenome</name>
    <dbReference type="NCBI Taxonomy" id="412755"/>
    <lineage>
        <taxon>unclassified sequences</taxon>
        <taxon>metagenomes</taxon>
        <taxon>ecological metagenomes</taxon>
    </lineage>
</organism>
<evidence type="ECO:0000259" key="1">
    <source>
        <dbReference type="Pfam" id="PF07364"/>
    </source>
</evidence>
<dbReference type="InterPro" id="IPR015995">
    <property type="entry name" value="MlrC_N"/>
</dbReference>
<proteinExistence type="predicted"/>
<dbReference type="AlphaFoldDB" id="X1M6C1"/>
<feature type="non-terminal residue" evidence="2">
    <location>
        <position position="128"/>
    </location>
</feature>
<gene>
    <name evidence="2" type="ORF">S03H2_70077</name>
</gene>
<sequence length="128" mass="14298">LVGYETAPHVDMFETGKRAGEILISLIEKKFPTCTVMKKIPMLLHGDKIITSQEPLAALLKKVKATREKNRIVSTSIFAGFPLDDIKEVGASVVVSSTCDEELAEKEASFLGREFWDLRENFLMTHLS</sequence>
<feature type="non-terminal residue" evidence="2">
    <location>
        <position position="1"/>
    </location>
</feature>